<name>A0ACD1IWB7_9EURO</name>
<sequence length="536" mass="58603">MVLVDKKLLENVPREVISLRILCYGLILSFSGFLHGLNTANISGVMSMKSFQKYFGLNSMGKLEVSNLEGWITACLLLGSCAGALIASPMSERLGRKTSLQIISVCYIIAAILMTVEPHGSGGIAMLIVGRVISGASSGAASVAGTAFIAEIAPKAIRGGLSALYNANTMFGVSLAYWINYGALLNISSKSNAQWQVPMAMQTLPGIILFGGLFALPESPRWLASKDRVDEARQSLHKLRKLSLDHPFLQEELSEIAEARLVNLEQPKGLDLSRFSQVPNLMKRMVLVCLIQTFFQFSGGNIITYYNTTILNSIGFTDPKINYLFSGIYGLVKVISVLCYCLYFVDNYGRRPLLWAGSSIIVVTLTYMTIYLGALAELNSSASKAAGWAAIVAIYLYAIGYAISWATVPWIINAEVFPMSVRAPCMALTITWQYLVNFALTRAMPNMLTAMHTYGPFALFASATAVGAIYSFFAFPETKGMNMTDIDRLFEVPWYKVGKHSLEMKKSETEHAQDDAAAHSHKIASTGISSQHCEHV</sequence>
<dbReference type="Proteomes" id="UP000249748">
    <property type="component" value="Unassembled WGS sequence"/>
</dbReference>
<protein>
    <submittedName>
        <fullName evidence="1">General substrate transporter</fullName>
    </submittedName>
</protein>
<proteinExistence type="predicted"/>
<evidence type="ECO:0000313" key="1">
    <source>
        <dbReference type="EMBL" id="RAK94092.1"/>
    </source>
</evidence>
<evidence type="ECO:0000313" key="2">
    <source>
        <dbReference type="Proteomes" id="UP000249748"/>
    </source>
</evidence>
<accession>A0ACD1IWB7</accession>
<keyword evidence="2" id="KW-1185">Reference proteome</keyword>
<dbReference type="EMBL" id="KZ824535">
    <property type="protein sequence ID" value="RAK94092.1"/>
    <property type="molecule type" value="Genomic_DNA"/>
</dbReference>
<gene>
    <name evidence="1" type="ORF">BO79DRAFT_261025</name>
</gene>
<reference evidence="1" key="1">
    <citation type="submission" date="2018-02" db="EMBL/GenBank/DDBJ databases">
        <title>The genomes of Aspergillus section Nigri reveals drivers in fungal speciation.</title>
        <authorList>
            <consortium name="DOE Joint Genome Institute"/>
            <person name="Vesth T.C."/>
            <person name="Nybo J."/>
            <person name="Theobald S."/>
            <person name="Brandl J."/>
            <person name="Frisvad J.C."/>
            <person name="Nielsen K.F."/>
            <person name="Lyhne E.K."/>
            <person name="Kogle M.E."/>
            <person name="Kuo A."/>
            <person name="Riley R."/>
            <person name="Clum A."/>
            <person name="Nolan M."/>
            <person name="Lipzen A."/>
            <person name="Salamov A."/>
            <person name="Henrissat B."/>
            <person name="Wiebenga A."/>
            <person name="De vries R.P."/>
            <person name="Grigoriev I.V."/>
            <person name="Mortensen U.H."/>
            <person name="Andersen M.R."/>
            <person name="Baker S.E."/>
        </authorList>
    </citation>
    <scope>NUCLEOTIDE SEQUENCE</scope>
    <source>
        <strain evidence="1">CBS 115574</strain>
    </source>
</reference>
<organism evidence="1 2">
    <name type="scientific">Aspergillus costaricaensis CBS 115574</name>
    <dbReference type="NCBI Taxonomy" id="1448317"/>
    <lineage>
        <taxon>Eukaryota</taxon>
        <taxon>Fungi</taxon>
        <taxon>Dikarya</taxon>
        <taxon>Ascomycota</taxon>
        <taxon>Pezizomycotina</taxon>
        <taxon>Eurotiomycetes</taxon>
        <taxon>Eurotiomycetidae</taxon>
        <taxon>Eurotiales</taxon>
        <taxon>Aspergillaceae</taxon>
        <taxon>Aspergillus</taxon>
        <taxon>Aspergillus subgen. Circumdati</taxon>
    </lineage>
</organism>